<evidence type="ECO:0000256" key="2">
    <source>
        <dbReference type="ARBA" id="ARBA00022980"/>
    </source>
</evidence>
<gene>
    <name evidence="5" type="ORF">MCUN1_003012</name>
</gene>
<proteinExistence type="inferred from homology"/>
<evidence type="ECO:0008006" key="7">
    <source>
        <dbReference type="Google" id="ProtNLM"/>
    </source>
</evidence>
<comment type="similarity">
    <text evidence="1">Belongs to the universal ribosomal protein uS11 family.</text>
</comment>
<keyword evidence="2" id="KW-0689">Ribosomal protein</keyword>
<keyword evidence="3" id="KW-0687">Ribonucleoprotein</keyword>
<evidence type="ECO:0000256" key="3">
    <source>
        <dbReference type="ARBA" id="ARBA00023274"/>
    </source>
</evidence>
<accession>A0AAF0EWQ5</accession>
<dbReference type="Proteomes" id="UP001219933">
    <property type="component" value="Chromosome 4"/>
</dbReference>
<dbReference type="InterPro" id="IPR036967">
    <property type="entry name" value="Ribosomal_uS11_sf"/>
</dbReference>
<dbReference type="HAMAP" id="MF_01310">
    <property type="entry name" value="Ribosomal_uS11"/>
    <property type="match status" value="1"/>
</dbReference>
<keyword evidence="6" id="KW-1185">Reference proteome</keyword>
<dbReference type="AlphaFoldDB" id="A0AAF0EWQ5"/>
<dbReference type="InterPro" id="IPR001971">
    <property type="entry name" value="Ribosomal_uS11"/>
</dbReference>
<dbReference type="GO" id="GO:0003735">
    <property type="term" value="F:structural constituent of ribosome"/>
    <property type="evidence" value="ECO:0007669"/>
    <property type="project" value="InterPro"/>
</dbReference>
<dbReference type="PANTHER" id="PTHR11759">
    <property type="entry name" value="40S RIBOSOMAL PROTEIN S14/30S RIBOSOMAL PROTEIN S11"/>
    <property type="match status" value="1"/>
</dbReference>
<dbReference type="GO" id="GO:0006412">
    <property type="term" value="P:translation"/>
    <property type="evidence" value="ECO:0007669"/>
    <property type="project" value="InterPro"/>
</dbReference>
<reference evidence="5" key="1">
    <citation type="submission" date="2023-03" db="EMBL/GenBank/DDBJ databases">
        <title>Mating type loci evolution in Malassezia.</title>
        <authorList>
            <person name="Coelho M.A."/>
        </authorList>
    </citation>
    <scope>NUCLEOTIDE SEQUENCE</scope>
    <source>
        <strain evidence="5">CBS 11721</strain>
    </source>
</reference>
<evidence type="ECO:0000256" key="4">
    <source>
        <dbReference type="SAM" id="MobiDB-lite"/>
    </source>
</evidence>
<feature type="region of interest" description="Disordered" evidence="4">
    <location>
        <begin position="35"/>
        <end position="59"/>
    </location>
</feature>
<evidence type="ECO:0000256" key="1">
    <source>
        <dbReference type="ARBA" id="ARBA00006194"/>
    </source>
</evidence>
<protein>
    <recommendedName>
        <fullName evidence="7">37S ribosomal protein S18, mitochondrial</fullName>
    </recommendedName>
</protein>
<organism evidence="5 6">
    <name type="scientific">Malassezia cuniculi</name>
    <dbReference type="NCBI Taxonomy" id="948313"/>
    <lineage>
        <taxon>Eukaryota</taxon>
        <taxon>Fungi</taxon>
        <taxon>Dikarya</taxon>
        <taxon>Basidiomycota</taxon>
        <taxon>Ustilaginomycotina</taxon>
        <taxon>Malasseziomycetes</taxon>
        <taxon>Malasseziales</taxon>
        <taxon>Malasseziaceae</taxon>
        <taxon>Malassezia</taxon>
    </lineage>
</organism>
<feature type="compositionally biased region" description="Low complexity" evidence="4">
    <location>
        <begin position="38"/>
        <end position="59"/>
    </location>
</feature>
<evidence type="ECO:0000313" key="6">
    <source>
        <dbReference type="Proteomes" id="UP001219933"/>
    </source>
</evidence>
<evidence type="ECO:0000313" key="5">
    <source>
        <dbReference type="EMBL" id="WFD36137.1"/>
    </source>
</evidence>
<dbReference type="SUPFAM" id="SSF53137">
    <property type="entry name" value="Translational machinery components"/>
    <property type="match status" value="1"/>
</dbReference>
<name>A0AAF0EWQ5_9BASI</name>
<dbReference type="Gene3D" id="3.30.420.80">
    <property type="entry name" value="Ribosomal protein S11"/>
    <property type="match status" value="1"/>
</dbReference>
<dbReference type="EMBL" id="CP119880">
    <property type="protein sequence ID" value="WFD36137.1"/>
    <property type="molecule type" value="Genomic_DNA"/>
</dbReference>
<dbReference type="GO" id="GO:0005840">
    <property type="term" value="C:ribosome"/>
    <property type="evidence" value="ECO:0007669"/>
    <property type="project" value="UniProtKB-KW"/>
</dbReference>
<sequence>MTLFGGLRRALPHSGRWASAVRAHAPAPSVTMRHYSQTAPEAPAAAETPAPAAVKETPTPDARVSLDSAVPFTPLPGFEANPSTPAPIQRVAHDKPHRMHIRSTRNNTIITFTTPLGEPLANASGGTVGFKKAGRSGYEAGYRAALSVFQRITENRRKWGVDSIEMLWNGFGQGREAVFRALMANEGEQVRGLVHVMTDKTPIKVGGVRPKKRRML</sequence>
<dbReference type="GO" id="GO:1990904">
    <property type="term" value="C:ribonucleoprotein complex"/>
    <property type="evidence" value="ECO:0007669"/>
    <property type="project" value="UniProtKB-KW"/>
</dbReference>
<dbReference type="Pfam" id="PF00411">
    <property type="entry name" value="Ribosomal_S11"/>
    <property type="match status" value="1"/>
</dbReference>